<dbReference type="Pfam" id="PF10250">
    <property type="entry name" value="O-FucT"/>
    <property type="match status" value="1"/>
</dbReference>
<dbReference type="GO" id="GO:0006004">
    <property type="term" value="P:fucose metabolic process"/>
    <property type="evidence" value="ECO:0007669"/>
    <property type="project" value="UniProtKB-KW"/>
</dbReference>
<dbReference type="GO" id="GO:0016757">
    <property type="term" value="F:glycosyltransferase activity"/>
    <property type="evidence" value="ECO:0007669"/>
    <property type="project" value="UniProtKB-KW"/>
</dbReference>
<evidence type="ECO:0000256" key="11">
    <source>
        <dbReference type="ARBA" id="ARBA00023253"/>
    </source>
</evidence>
<evidence type="ECO:0000256" key="12">
    <source>
        <dbReference type="ARBA" id="ARBA00023277"/>
    </source>
</evidence>
<keyword evidence="10" id="KW-0325">Glycoprotein</keyword>
<evidence type="ECO:0000313" key="15">
    <source>
        <dbReference type="EMBL" id="KAK7837303.1"/>
    </source>
</evidence>
<dbReference type="EMBL" id="PKMF04000331">
    <property type="protein sequence ID" value="KAK7837303.1"/>
    <property type="molecule type" value="Genomic_DNA"/>
</dbReference>
<dbReference type="InterPro" id="IPR024709">
    <property type="entry name" value="FucosylTrfase_pln"/>
</dbReference>
<dbReference type="CDD" id="cd11299">
    <property type="entry name" value="O-FucT_plant"/>
    <property type="match status" value="1"/>
</dbReference>
<organism evidence="15 16">
    <name type="scientific">Quercus suber</name>
    <name type="common">Cork oak</name>
    <dbReference type="NCBI Taxonomy" id="58331"/>
    <lineage>
        <taxon>Eukaryota</taxon>
        <taxon>Viridiplantae</taxon>
        <taxon>Streptophyta</taxon>
        <taxon>Embryophyta</taxon>
        <taxon>Tracheophyta</taxon>
        <taxon>Spermatophyta</taxon>
        <taxon>Magnoliopsida</taxon>
        <taxon>eudicotyledons</taxon>
        <taxon>Gunneridae</taxon>
        <taxon>Pentapetalae</taxon>
        <taxon>rosids</taxon>
        <taxon>fabids</taxon>
        <taxon>Fagales</taxon>
        <taxon>Fagaceae</taxon>
        <taxon>Quercus</taxon>
    </lineage>
</organism>
<comment type="pathway">
    <text evidence="2">Glycan metabolism.</text>
</comment>
<comment type="caution">
    <text evidence="15">The sequence shown here is derived from an EMBL/GenBank/DDBJ whole genome shotgun (WGS) entry which is preliminary data.</text>
</comment>
<evidence type="ECO:0000256" key="13">
    <source>
        <dbReference type="ARBA" id="ARBA00030350"/>
    </source>
</evidence>
<reference evidence="15 16" key="1">
    <citation type="journal article" date="2018" name="Sci. Data">
        <title>The draft genome sequence of cork oak.</title>
        <authorList>
            <person name="Ramos A.M."/>
            <person name="Usie A."/>
            <person name="Barbosa P."/>
            <person name="Barros P.M."/>
            <person name="Capote T."/>
            <person name="Chaves I."/>
            <person name="Simoes F."/>
            <person name="Abreu I."/>
            <person name="Carrasquinho I."/>
            <person name="Faro C."/>
            <person name="Guimaraes J.B."/>
            <person name="Mendonca D."/>
            <person name="Nobrega F."/>
            <person name="Rodrigues L."/>
            <person name="Saibo N.J.M."/>
            <person name="Varela M.C."/>
            <person name="Egas C."/>
            <person name="Matos J."/>
            <person name="Miguel C.M."/>
            <person name="Oliveira M.M."/>
            <person name="Ricardo C.P."/>
            <person name="Goncalves S."/>
        </authorList>
    </citation>
    <scope>NUCLEOTIDE SEQUENCE [LARGE SCALE GENOMIC DNA]</scope>
    <source>
        <strain evidence="16">cv. HL8</strain>
    </source>
</reference>
<keyword evidence="5" id="KW-0808">Transferase</keyword>
<comment type="subcellular location">
    <subcellularLocation>
        <location evidence="1">Membrane</location>
        <topology evidence="1">Single-pass type II membrane protein</topology>
    </subcellularLocation>
</comment>
<keyword evidence="7" id="KW-0735">Signal-anchor</keyword>
<evidence type="ECO:0000256" key="4">
    <source>
        <dbReference type="ARBA" id="ARBA00022676"/>
    </source>
</evidence>
<keyword evidence="4" id="KW-0328">Glycosyltransferase</keyword>
<proteinExistence type="inferred from homology"/>
<keyword evidence="8 14" id="KW-1133">Transmembrane helix</keyword>
<name>A0AAW0KD56_QUESU</name>
<dbReference type="InterPro" id="IPR019378">
    <property type="entry name" value="GDP-Fuc_O-FucTrfase"/>
</dbReference>
<evidence type="ECO:0000256" key="3">
    <source>
        <dbReference type="ARBA" id="ARBA00007737"/>
    </source>
</evidence>
<dbReference type="GO" id="GO:0005737">
    <property type="term" value="C:cytoplasm"/>
    <property type="evidence" value="ECO:0007669"/>
    <property type="project" value="TreeGrafter"/>
</dbReference>
<evidence type="ECO:0000256" key="10">
    <source>
        <dbReference type="ARBA" id="ARBA00023180"/>
    </source>
</evidence>
<evidence type="ECO:0000256" key="6">
    <source>
        <dbReference type="ARBA" id="ARBA00022692"/>
    </source>
</evidence>
<evidence type="ECO:0000256" key="8">
    <source>
        <dbReference type="ARBA" id="ARBA00022989"/>
    </source>
</evidence>
<accession>A0AAW0KD56</accession>
<dbReference type="AlphaFoldDB" id="A0AAW0KD56"/>
<keyword evidence="11" id="KW-0294">Fucose metabolism</keyword>
<keyword evidence="12" id="KW-0119">Carbohydrate metabolism</keyword>
<evidence type="ECO:0000256" key="9">
    <source>
        <dbReference type="ARBA" id="ARBA00023136"/>
    </source>
</evidence>
<dbReference type="Proteomes" id="UP000237347">
    <property type="component" value="Unassembled WGS sequence"/>
</dbReference>
<dbReference type="PANTHER" id="PTHR31741:SF45">
    <property type="entry name" value="O-FUCOSYLTRANSFERASE FAMILY PROTEIN"/>
    <property type="match status" value="1"/>
</dbReference>
<evidence type="ECO:0000256" key="14">
    <source>
        <dbReference type="SAM" id="Phobius"/>
    </source>
</evidence>
<dbReference type="GO" id="GO:0016020">
    <property type="term" value="C:membrane"/>
    <property type="evidence" value="ECO:0007669"/>
    <property type="project" value="UniProtKB-SubCell"/>
</dbReference>
<evidence type="ECO:0000313" key="16">
    <source>
        <dbReference type="Proteomes" id="UP000237347"/>
    </source>
</evidence>
<evidence type="ECO:0000256" key="5">
    <source>
        <dbReference type="ARBA" id="ARBA00022679"/>
    </source>
</evidence>
<keyword evidence="9 14" id="KW-0472">Membrane</keyword>
<protein>
    <recommendedName>
        <fullName evidence="13">O-fucosyltransferase family protein</fullName>
    </recommendedName>
</protein>
<sequence>MEQRGQLAATDLKGLSMGGIKVEKIKSWIVGGSLFDQFNLCVVGAITLLLLCTCTVHLRVLSKTMTPRFLIFWSSQHIDTPPQRVYENNGYLMISANGGLNQMRAGICDMVAIAKYLNVTLVVPELDNTSLWHDSSQFQDIFDVNYFITSLRDEVRILKQLPDELKRRVKNDSIYTMEPHSWSNLGYYYYQILPKIKEQEVVHFNKTDFRLVNNGIPIEFQKLRCQVNYEALRFTPTIAEVGKKIVKLLRQKGPFLVLHLRYEMDMLAFSGCNEGCNETEADELTKLRKVGGCPLTPEETALALQALDIDPSIQIYIAAGNIYGGERRMAALRAAFPNLVKKETLLAPSDLKPFQKHSNMKAALDYIVAIESDIFVPTYGGNMAKLVQGHRRYLGYKITISLDVQLLVNVIDRYKKGGLNWDEVSQEVKTGHADRMGSPTQRMEVPENPMHEAYFYSNPQECLPPVSKNSKST</sequence>
<dbReference type="PANTHER" id="PTHR31741">
    <property type="entry name" value="OS02G0726500 PROTEIN-RELATED"/>
    <property type="match status" value="1"/>
</dbReference>
<evidence type="ECO:0000256" key="7">
    <source>
        <dbReference type="ARBA" id="ARBA00022968"/>
    </source>
</evidence>
<evidence type="ECO:0000256" key="1">
    <source>
        <dbReference type="ARBA" id="ARBA00004606"/>
    </source>
</evidence>
<evidence type="ECO:0000256" key="2">
    <source>
        <dbReference type="ARBA" id="ARBA00004881"/>
    </source>
</evidence>
<comment type="similarity">
    <text evidence="3">Belongs to the glycosyltransferase GT106 family.</text>
</comment>
<keyword evidence="16" id="KW-1185">Reference proteome</keyword>
<feature type="transmembrane region" description="Helical" evidence="14">
    <location>
        <begin position="37"/>
        <end position="58"/>
    </location>
</feature>
<gene>
    <name evidence="15" type="primary">OFUT34_1</name>
    <name evidence="15" type="ORF">CFP56_021370</name>
</gene>
<keyword evidence="6 14" id="KW-0812">Transmembrane</keyword>